<dbReference type="AlphaFoldDB" id="A0A0C3GWF7"/>
<dbReference type="PANTHER" id="PTHR14677:SF40">
    <property type="entry name" value="CDC48-ASSOCIATED UBIQUITIN-LIKE_ZINC FINGER PROTEIN 1"/>
    <property type="match status" value="1"/>
</dbReference>
<feature type="compositionally biased region" description="Polar residues" evidence="5">
    <location>
        <begin position="1"/>
        <end position="10"/>
    </location>
</feature>
<sequence>MASSSASNSDPAEETSFIKMDEKDPTLIGAHCQYAYCNQLDFLPFRCESCRGTFCLEHRSETGHRCPKAGEWAARRRKANLTKPSLGAGKSMAEVEKPCASPKCSTVIGTSLSTAVHCSSCNRDYCLKHRLKEDHDCKNLVPIGARVNIFGSEAEKAKLAFGRLKAWGTAQRANVQRSLPKPKPSSAAARLIAVNNLKKTAKGDSKIPPEKRIYLSVEAEAATTTSKFPSGGFFYSKEWVIGRVLDAAAKSLQVENVNNQGTNEKDKLRVFHVEGGRLLEFNEKVGDALVSGNKIVLLRGVGPSVPDLIEV</sequence>
<keyword evidence="3" id="KW-0862">Zinc</keyword>
<organism evidence="7 8">
    <name type="scientific">Oidiodendron maius (strain Zn)</name>
    <dbReference type="NCBI Taxonomy" id="913774"/>
    <lineage>
        <taxon>Eukaryota</taxon>
        <taxon>Fungi</taxon>
        <taxon>Dikarya</taxon>
        <taxon>Ascomycota</taxon>
        <taxon>Pezizomycotina</taxon>
        <taxon>Leotiomycetes</taxon>
        <taxon>Leotiomycetes incertae sedis</taxon>
        <taxon>Myxotrichaceae</taxon>
        <taxon>Oidiodendron</taxon>
    </lineage>
</organism>
<name>A0A0C3GWF7_OIDMZ</name>
<dbReference type="Pfam" id="PF25327">
    <property type="entry name" value="UBL_ZFAND1"/>
    <property type="match status" value="1"/>
</dbReference>
<proteinExistence type="predicted"/>
<dbReference type="GO" id="GO:0008270">
    <property type="term" value="F:zinc ion binding"/>
    <property type="evidence" value="ECO:0007669"/>
    <property type="project" value="UniProtKB-KW"/>
</dbReference>
<dbReference type="SUPFAM" id="SSF118310">
    <property type="entry name" value="AN1-like Zinc finger"/>
    <property type="match status" value="2"/>
</dbReference>
<feature type="domain" description="AN1-type" evidence="6">
    <location>
        <begin position="26"/>
        <end position="74"/>
    </location>
</feature>
<keyword evidence="2 4" id="KW-0863">Zinc-finger</keyword>
<evidence type="ECO:0000313" key="7">
    <source>
        <dbReference type="EMBL" id="KIN00426.1"/>
    </source>
</evidence>
<keyword evidence="8" id="KW-1185">Reference proteome</keyword>
<dbReference type="PROSITE" id="PS51039">
    <property type="entry name" value="ZF_AN1"/>
    <property type="match status" value="2"/>
</dbReference>
<dbReference type="InParanoid" id="A0A0C3GWF7"/>
<dbReference type="Gene3D" id="4.10.1110.10">
    <property type="entry name" value="AN1-like Zinc finger"/>
    <property type="match status" value="2"/>
</dbReference>
<dbReference type="HOGENOM" id="CLU_052358_2_0_1"/>
<evidence type="ECO:0000256" key="4">
    <source>
        <dbReference type="PROSITE-ProRule" id="PRU00449"/>
    </source>
</evidence>
<evidence type="ECO:0000256" key="3">
    <source>
        <dbReference type="ARBA" id="ARBA00022833"/>
    </source>
</evidence>
<accession>A0A0C3GWF7</accession>
<dbReference type="OrthoDB" id="431929at2759"/>
<dbReference type="FunCoup" id="A0A0C3GWF7">
    <property type="interactions" value="205"/>
</dbReference>
<dbReference type="InterPro" id="IPR057358">
    <property type="entry name" value="UBL_ZFAND1-like"/>
</dbReference>
<protein>
    <recommendedName>
        <fullName evidence="6">AN1-type domain-containing protein</fullName>
    </recommendedName>
</protein>
<keyword evidence="1" id="KW-0479">Metal-binding</keyword>
<dbReference type="InterPro" id="IPR000058">
    <property type="entry name" value="Znf_AN1"/>
</dbReference>
<dbReference type="STRING" id="913774.A0A0C3GWF7"/>
<dbReference type="Pfam" id="PF01428">
    <property type="entry name" value="zf-AN1"/>
    <property type="match status" value="2"/>
</dbReference>
<feature type="region of interest" description="Disordered" evidence="5">
    <location>
        <begin position="1"/>
        <end position="20"/>
    </location>
</feature>
<feature type="domain" description="AN1-type" evidence="6">
    <location>
        <begin position="93"/>
        <end position="145"/>
    </location>
</feature>
<evidence type="ECO:0000313" key="8">
    <source>
        <dbReference type="Proteomes" id="UP000054321"/>
    </source>
</evidence>
<evidence type="ECO:0000259" key="6">
    <source>
        <dbReference type="PROSITE" id="PS51039"/>
    </source>
</evidence>
<reference evidence="8" key="2">
    <citation type="submission" date="2015-01" db="EMBL/GenBank/DDBJ databases">
        <title>Evolutionary Origins and Diversification of the Mycorrhizal Mutualists.</title>
        <authorList>
            <consortium name="DOE Joint Genome Institute"/>
            <consortium name="Mycorrhizal Genomics Consortium"/>
            <person name="Kohler A."/>
            <person name="Kuo A."/>
            <person name="Nagy L.G."/>
            <person name="Floudas D."/>
            <person name="Copeland A."/>
            <person name="Barry K.W."/>
            <person name="Cichocki N."/>
            <person name="Veneault-Fourrey C."/>
            <person name="LaButti K."/>
            <person name="Lindquist E.A."/>
            <person name="Lipzen A."/>
            <person name="Lundell T."/>
            <person name="Morin E."/>
            <person name="Murat C."/>
            <person name="Riley R."/>
            <person name="Ohm R."/>
            <person name="Sun H."/>
            <person name="Tunlid A."/>
            <person name="Henrissat B."/>
            <person name="Grigoriev I.V."/>
            <person name="Hibbett D.S."/>
            <person name="Martin F."/>
        </authorList>
    </citation>
    <scope>NUCLEOTIDE SEQUENCE [LARGE SCALE GENOMIC DNA]</scope>
    <source>
        <strain evidence="8">Zn</strain>
    </source>
</reference>
<dbReference type="SMART" id="SM00154">
    <property type="entry name" value="ZnF_AN1"/>
    <property type="match status" value="2"/>
</dbReference>
<dbReference type="Proteomes" id="UP000054321">
    <property type="component" value="Unassembled WGS sequence"/>
</dbReference>
<gene>
    <name evidence="7" type="ORF">OIDMADRAFT_145898</name>
</gene>
<dbReference type="PANTHER" id="PTHR14677">
    <property type="entry name" value="ARSENITE INDUCUBLE RNA ASSOCIATED PROTEIN AIP-1-RELATED"/>
    <property type="match status" value="1"/>
</dbReference>
<evidence type="ECO:0000256" key="2">
    <source>
        <dbReference type="ARBA" id="ARBA00022771"/>
    </source>
</evidence>
<dbReference type="EMBL" id="KN832877">
    <property type="protein sequence ID" value="KIN00426.1"/>
    <property type="molecule type" value="Genomic_DNA"/>
</dbReference>
<dbReference type="InterPro" id="IPR035896">
    <property type="entry name" value="AN1-like_Znf"/>
</dbReference>
<reference evidence="7 8" key="1">
    <citation type="submission" date="2014-04" db="EMBL/GenBank/DDBJ databases">
        <authorList>
            <consortium name="DOE Joint Genome Institute"/>
            <person name="Kuo A."/>
            <person name="Martino E."/>
            <person name="Perotto S."/>
            <person name="Kohler A."/>
            <person name="Nagy L.G."/>
            <person name="Floudas D."/>
            <person name="Copeland A."/>
            <person name="Barry K.W."/>
            <person name="Cichocki N."/>
            <person name="Veneault-Fourrey C."/>
            <person name="LaButti K."/>
            <person name="Lindquist E.A."/>
            <person name="Lipzen A."/>
            <person name="Lundell T."/>
            <person name="Morin E."/>
            <person name="Murat C."/>
            <person name="Sun H."/>
            <person name="Tunlid A."/>
            <person name="Henrissat B."/>
            <person name="Grigoriev I.V."/>
            <person name="Hibbett D.S."/>
            <person name="Martin F."/>
            <person name="Nordberg H.P."/>
            <person name="Cantor M.N."/>
            <person name="Hua S.X."/>
        </authorList>
    </citation>
    <scope>NUCLEOTIDE SEQUENCE [LARGE SCALE GENOMIC DNA]</scope>
    <source>
        <strain evidence="7 8">Zn</strain>
    </source>
</reference>
<evidence type="ECO:0000256" key="1">
    <source>
        <dbReference type="ARBA" id="ARBA00022723"/>
    </source>
</evidence>
<dbReference type="GO" id="GO:0005737">
    <property type="term" value="C:cytoplasm"/>
    <property type="evidence" value="ECO:0007669"/>
    <property type="project" value="TreeGrafter"/>
</dbReference>
<evidence type="ECO:0000256" key="5">
    <source>
        <dbReference type="SAM" id="MobiDB-lite"/>
    </source>
</evidence>